<accession>A0AAV2FGA9</accession>
<feature type="domain" description="RNase H type-1" evidence="1">
    <location>
        <begin position="17"/>
        <end position="120"/>
    </location>
</feature>
<dbReference type="AlphaFoldDB" id="A0AAV2FGA9"/>
<evidence type="ECO:0000259" key="1">
    <source>
        <dbReference type="Pfam" id="PF13456"/>
    </source>
</evidence>
<sequence length="147" mass="16002">MSHRSCLICVSEWTAVNTDGSVIPELGISTAGGVIRGSDGRFIKAFAVNLGGGSITHVELAGIAQGLGARRVRLQTDSAVAISLLQSDQAVNPHHTMISLIRQLVARDWEVSIEHVFREAIMLRIIWPLLVIPYLSECTCLTLWGRL</sequence>
<dbReference type="InterPro" id="IPR036397">
    <property type="entry name" value="RNaseH_sf"/>
</dbReference>
<reference evidence="2 3" key="1">
    <citation type="submission" date="2024-04" db="EMBL/GenBank/DDBJ databases">
        <authorList>
            <person name="Fracassetti M."/>
        </authorList>
    </citation>
    <scope>NUCLEOTIDE SEQUENCE [LARGE SCALE GENOMIC DNA]</scope>
</reference>
<dbReference type="PANTHER" id="PTHR47723:SF19">
    <property type="entry name" value="POLYNUCLEOTIDYL TRANSFERASE, RIBONUCLEASE H-LIKE SUPERFAMILY PROTEIN"/>
    <property type="match status" value="1"/>
</dbReference>
<dbReference type="InterPro" id="IPR053151">
    <property type="entry name" value="RNase_H-like"/>
</dbReference>
<dbReference type="CDD" id="cd06222">
    <property type="entry name" value="RNase_H_like"/>
    <property type="match status" value="1"/>
</dbReference>
<proteinExistence type="predicted"/>
<gene>
    <name evidence="2" type="ORF">LTRI10_LOCUS37603</name>
</gene>
<dbReference type="Pfam" id="PF13456">
    <property type="entry name" value="RVT_3"/>
    <property type="match status" value="1"/>
</dbReference>
<dbReference type="GO" id="GO:0004523">
    <property type="term" value="F:RNA-DNA hybrid ribonuclease activity"/>
    <property type="evidence" value="ECO:0007669"/>
    <property type="project" value="InterPro"/>
</dbReference>
<keyword evidence="3" id="KW-1185">Reference proteome</keyword>
<dbReference type="Proteomes" id="UP001497516">
    <property type="component" value="Chromosome 6"/>
</dbReference>
<dbReference type="GO" id="GO:0003676">
    <property type="term" value="F:nucleic acid binding"/>
    <property type="evidence" value="ECO:0007669"/>
    <property type="project" value="InterPro"/>
</dbReference>
<evidence type="ECO:0000313" key="2">
    <source>
        <dbReference type="EMBL" id="CAL1397294.1"/>
    </source>
</evidence>
<dbReference type="SUPFAM" id="SSF53098">
    <property type="entry name" value="Ribonuclease H-like"/>
    <property type="match status" value="1"/>
</dbReference>
<protein>
    <recommendedName>
        <fullName evidence="1">RNase H type-1 domain-containing protein</fullName>
    </recommendedName>
</protein>
<name>A0AAV2FGA9_9ROSI</name>
<dbReference type="PANTHER" id="PTHR47723">
    <property type="entry name" value="OS05G0353850 PROTEIN"/>
    <property type="match status" value="1"/>
</dbReference>
<dbReference type="InterPro" id="IPR002156">
    <property type="entry name" value="RNaseH_domain"/>
</dbReference>
<dbReference type="InterPro" id="IPR012337">
    <property type="entry name" value="RNaseH-like_sf"/>
</dbReference>
<dbReference type="Gene3D" id="3.30.420.10">
    <property type="entry name" value="Ribonuclease H-like superfamily/Ribonuclease H"/>
    <property type="match status" value="1"/>
</dbReference>
<evidence type="ECO:0000313" key="3">
    <source>
        <dbReference type="Proteomes" id="UP001497516"/>
    </source>
</evidence>
<organism evidence="2 3">
    <name type="scientific">Linum trigynum</name>
    <dbReference type="NCBI Taxonomy" id="586398"/>
    <lineage>
        <taxon>Eukaryota</taxon>
        <taxon>Viridiplantae</taxon>
        <taxon>Streptophyta</taxon>
        <taxon>Embryophyta</taxon>
        <taxon>Tracheophyta</taxon>
        <taxon>Spermatophyta</taxon>
        <taxon>Magnoliopsida</taxon>
        <taxon>eudicotyledons</taxon>
        <taxon>Gunneridae</taxon>
        <taxon>Pentapetalae</taxon>
        <taxon>rosids</taxon>
        <taxon>fabids</taxon>
        <taxon>Malpighiales</taxon>
        <taxon>Linaceae</taxon>
        <taxon>Linum</taxon>
    </lineage>
</organism>
<dbReference type="EMBL" id="OZ034819">
    <property type="protein sequence ID" value="CAL1397294.1"/>
    <property type="molecule type" value="Genomic_DNA"/>
</dbReference>
<dbReference type="InterPro" id="IPR044730">
    <property type="entry name" value="RNase_H-like_dom_plant"/>
</dbReference>